<evidence type="ECO:0000313" key="1">
    <source>
        <dbReference type="EMBL" id="WWC89018.1"/>
    </source>
</evidence>
<reference evidence="1 2" key="1">
    <citation type="submission" date="2024-01" db="EMBL/GenBank/DDBJ databases">
        <title>Comparative genomics of Cryptococcus and Kwoniella reveals pathogenesis evolution and contrasting modes of karyotype evolution via chromosome fusion or intercentromeric recombination.</title>
        <authorList>
            <person name="Coelho M.A."/>
            <person name="David-Palma M."/>
            <person name="Shea T."/>
            <person name="Bowers K."/>
            <person name="McGinley-Smith S."/>
            <person name="Mohammad A.W."/>
            <person name="Gnirke A."/>
            <person name="Yurkov A.M."/>
            <person name="Nowrousian M."/>
            <person name="Sun S."/>
            <person name="Cuomo C.A."/>
            <person name="Heitman J."/>
        </authorList>
    </citation>
    <scope>NUCLEOTIDE SEQUENCE [LARGE SCALE GENOMIC DNA]</scope>
    <source>
        <strain evidence="1 2">CBS 6074</strain>
    </source>
</reference>
<dbReference type="GeneID" id="91094606"/>
<evidence type="ECO:0000313" key="2">
    <source>
        <dbReference type="Proteomes" id="UP001355207"/>
    </source>
</evidence>
<name>A0AAX4JVY5_9TREE</name>
<dbReference type="EMBL" id="CP144102">
    <property type="protein sequence ID" value="WWC89018.1"/>
    <property type="molecule type" value="Genomic_DNA"/>
</dbReference>
<dbReference type="Proteomes" id="UP001355207">
    <property type="component" value="Chromosome 5"/>
</dbReference>
<accession>A0AAX4JVY5</accession>
<proteinExistence type="predicted"/>
<gene>
    <name evidence="1" type="ORF">L201_003936</name>
</gene>
<keyword evidence="2" id="KW-1185">Reference proteome</keyword>
<dbReference type="RefSeq" id="XP_066075781.1">
    <property type="nucleotide sequence ID" value="XM_066219684.1"/>
</dbReference>
<sequence length="337" mass="38643">MTKDESRIGDNAFMQSVIDHTWEKDVYSRISKCVGSTLAHMKGSEYHQTININWDGMKETLSSIIAEDTNQTKETIQAKILMALAEAWIDEVESVLINESCRDCSQVMLYKDTVANLSTSTIHDIIKNNNSDPKVEESRRKWIDHVKSSKSNISQEDMEAVLSTPPKGYLEDSFIPDEDTQKKTFSAQPEFNEHEWFSGGLEEFQNNRRKVLTQSIEAQEGTEDWERNGNLLLGMYPTNTTTTSESDFFKVWKDLAPAEDDAEGYISITNAPTFTFWESKNEDPNNTSIDSVLPDHNKLKELVSKSRQRGEELRRKNDESLTSLRFQQLSIFPTSRW</sequence>
<organism evidence="1 2">
    <name type="scientific">Kwoniella dendrophila CBS 6074</name>
    <dbReference type="NCBI Taxonomy" id="1295534"/>
    <lineage>
        <taxon>Eukaryota</taxon>
        <taxon>Fungi</taxon>
        <taxon>Dikarya</taxon>
        <taxon>Basidiomycota</taxon>
        <taxon>Agaricomycotina</taxon>
        <taxon>Tremellomycetes</taxon>
        <taxon>Tremellales</taxon>
        <taxon>Cryptococcaceae</taxon>
        <taxon>Kwoniella</taxon>
    </lineage>
</organism>
<protein>
    <submittedName>
        <fullName evidence="1">Uncharacterized protein</fullName>
    </submittedName>
</protein>
<dbReference type="AlphaFoldDB" id="A0AAX4JVY5"/>